<accession>A0ABS6JWJ6</accession>
<name>A0ABS6JWJ6_9BACI</name>
<sequence length="486" mass="56103">MELLQVKGGKIINQSQQNIQLRGTGIGGWMNMEDFITGHCGSEHTLRELFNETLGKNKATFFFDRFLNHFFNEDDIIFIKNTGMNSIRIPLNYRHFENDENPYNYIEEGFQRLDTIINLCEKHGLYVILDMHAAQGFQNAHWHSDNDVNHSLFWDNADYQNRFIALWEEFARRYKGRGVIAGYNIMNEPCVNTPHGDLPHSFFQNYQPDWEKMNSVYRQTVEAIRKIDPDHIIFLEGDKYSVLFSGLEAPFAEDLVYSSHNYTAAGFGPGAYPGEITATKFNENTTSFWNKEKQTEVFTQHEGTVYTKQHQVPLWVGEFGSVYNGLASEVQDRLRAMDDQIAVFEEHGAHWSTWTYKDVGVMGLVTLDERSDYMQLIEGFIHKKQQLGTDDWMSWLPEPPIKKQLKEMSQLMANVIDDKEFHAGANLNCLSRATLTNYVAAVLQPQFVKLFKGMSEEKLDDVLQSFSLKHCKVNDGLAKIIEKHSN</sequence>
<dbReference type="InterPro" id="IPR017853">
    <property type="entry name" value="GH"/>
</dbReference>
<organism evidence="5 6">
    <name type="scientific">Evansella alkalicola</name>
    <dbReference type="NCBI Taxonomy" id="745819"/>
    <lineage>
        <taxon>Bacteria</taxon>
        <taxon>Bacillati</taxon>
        <taxon>Bacillota</taxon>
        <taxon>Bacilli</taxon>
        <taxon>Bacillales</taxon>
        <taxon>Bacillaceae</taxon>
        <taxon>Evansella</taxon>
    </lineage>
</organism>
<dbReference type="InterPro" id="IPR050386">
    <property type="entry name" value="Glycosyl_hydrolase_5"/>
</dbReference>
<dbReference type="Proteomes" id="UP000790580">
    <property type="component" value="Unassembled WGS sequence"/>
</dbReference>
<keyword evidence="1 3" id="KW-0378">Hydrolase</keyword>
<dbReference type="PANTHER" id="PTHR31297:SF13">
    <property type="entry name" value="PUTATIVE-RELATED"/>
    <property type="match status" value="1"/>
</dbReference>
<proteinExistence type="inferred from homology"/>
<dbReference type="GO" id="GO:0016787">
    <property type="term" value="F:hydrolase activity"/>
    <property type="evidence" value="ECO:0007669"/>
    <property type="project" value="UniProtKB-KW"/>
</dbReference>
<keyword evidence="6" id="KW-1185">Reference proteome</keyword>
<evidence type="ECO:0000313" key="6">
    <source>
        <dbReference type="Proteomes" id="UP000790580"/>
    </source>
</evidence>
<dbReference type="PANTHER" id="PTHR31297">
    <property type="entry name" value="GLUCAN ENDO-1,6-BETA-GLUCOSIDASE B"/>
    <property type="match status" value="1"/>
</dbReference>
<feature type="domain" description="Glycoside hydrolase family 5" evidence="4">
    <location>
        <begin position="72"/>
        <end position="358"/>
    </location>
</feature>
<keyword evidence="2 3" id="KW-0326">Glycosidase</keyword>
<dbReference type="InterPro" id="IPR001547">
    <property type="entry name" value="Glyco_hydro_5"/>
</dbReference>
<dbReference type="SUPFAM" id="SSF51445">
    <property type="entry name" value="(Trans)glycosidases"/>
    <property type="match status" value="1"/>
</dbReference>
<dbReference type="RefSeq" id="WP_088073691.1">
    <property type="nucleotide sequence ID" value="NZ_JAHQCR010000064.1"/>
</dbReference>
<comment type="similarity">
    <text evidence="3">Belongs to the glycosyl hydrolase 5 (cellulase A) family.</text>
</comment>
<evidence type="ECO:0000256" key="2">
    <source>
        <dbReference type="ARBA" id="ARBA00023295"/>
    </source>
</evidence>
<gene>
    <name evidence="5" type="ORF">KS407_16215</name>
</gene>
<dbReference type="Gene3D" id="3.20.20.80">
    <property type="entry name" value="Glycosidases"/>
    <property type="match status" value="1"/>
</dbReference>
<dbReference type="EMBL" id="JAHQCR010000064">
    <property type="protein sequence ID" value="MBU9722964.1"/>
    <property type="molecule type" value="Genomic_DNA"/>
</dbReference>
<comment type="caution">
    <text evidence="5">The sequence shown here is derived from an EMBL/GenBank/DDBJ whole genome shotgun (WGS) entry which is preliminary data.</text>
</comment>
<reference evidence="5 6" key="1">
    <citation type="submission" date="2021-06" db="EMBL/GenBank/DDBJ databases">
        <title>Bacillus sp. RD4P76, an endophyte from a halophyte.</title>
        <authorList>
            <person name="Sun J.-Q."/>
        </authorList>
    </citation>
    <scope>NUCLEOTIDE SEQUENCE [LARGE SCALE GENOMIC DNA]</scope>
    <source>
        <strain evidence="5 6">JCM 17098</strain>
    </source>
</reference>
<dbReference type="Pfam" id="PF00150">
    <property type="entry name" value="Cellulase"/>
    <property type="match status" value="1"/>
</dbReference>
<protein>
    <submittedName>
        <fullName evidence="5">Glycoside hydrolase family 5 protein</fullName>
    </submittedName>
</protein>
<evidence type="ECO:0000259" key="4">
    <source>
        <dbReference type="Pfam" id="PF00150"/>
    </source>
</evidence>
<evidence type="ECO:0000313" key="5">
    <source>
        <dbReference type="EMBL" id="MBU9722964.1"/>
    </source>
</evidence>
<evidence type="ECO:0000256" key="1">
    <source>
        <dbReference type="ARBA" id="ARBA00022801"/>
    </source>
</evidence>
<evidence type="ECO:0000256" key="3">
    <source>
        <dbReference type="RuleBase" id="RU361153"/>
    </source>
</evidence>